<evidence type="ECO:0000313" key="3">
    <source>
        <dbReference type="EMBL" id="PGF32450.1"/>
    </source>
</evidence>
<feature type="compositionally biased region" description="Polar residues" evidence="2">
    <location>
        <begin position="61"/>
        <end position="79"/>
    </location>
</feature>
<dbReference type="EMBL" id="MVCE01000005">
    <property type="protein sequence ID" value="PGF32450.1"/>
    <property type="molecule type" value="Genomic_DNA"/>
</dbReference>
<accession>A0A8B2VMK3</accession>
<evidence type="ECO:0000256" key="1">
    <source>
        <dbReference type="ARBA" id="ARBA00023239"/>
    </source>
</evidence>
<organism evidence="3 4">
    <name type="scientific">Cutibacterium acnes</name>
    <name type="common">Propionibacterium acnes</name>
    <dbReference type="NCBI Taxonomy" id="1747"/>
    <lineage>
        <taxon>Bacteria</taxon>
        <taxon>Bacillati</taxon>
        <taxon>Actinomycetota</taxon>
        <taxon>Actinomycetes</taxon>
        <taxon>Propionibacteriales</taxon>
        <taxon>Propionibacteriaceae</taxon>
        <taxon>Cutibacterium</taxon>
    </lineage>
</organism>
<name>A0A8B2VMK3_CUTAC</name>
<proteinExistence type="predicted"/>
<dbReference type="Proteomes" id="UP000226191">
    <property type="component" value="Unassembled WGS sequence"/>
</dbReference>
<dbReference type="Gene3D" id="1.10.275.10">
    <property type="entry name" value="Fumarase/aspartase (N-terminal domain)"/>
    <property type="match status" value="1"/>
</dbReference>
<dbReference type="GO" id="GO:0016829">
    <property type="term" value="F:lyase activity"/>
    <property type="evidence" value="ECO:0007669"/>
    <property type="project" value="UniProtKB-KW"/>
</dbReference>
<dbReference type="SUPFAM" id="SSF48557">
    <property type="entry name" value="L-aspartase-like"/>
    <property type="match status" value="1"/>
</dbReference>
<evidence type="ECO:0000313" key="4">
    <source>
        <dbReference type="Proteomes" id="UP000226191"/>
    </source>
</evidence>
<dbReference type="RefSeq" id="WP_002516152.1">
    <property type="nucleotide sequence ID" value="NZ_AP022844.1"/>
</dbReference>
<gene>
    <name evidence="3" type="ORF">B1B09_10050</name>
</gene>
<keyword evidence="1" id="KW-0456">Lyase</keyword>
<feature type="region of interest" description="Disordered" evidence="2">
    <location>
        <begin position="61"/>
        <end position="85"/>
    </location>
</feature>
<dbReference type="OrthoDB" id="9768878at2"/>
<dbReference type="GeneID" id="92857617"/>
<evidence type="ECO:0000256" key="2">
    <source>
        <dbReference type="SAM" id="MobiDB-lite"/>
    </source>
</evidence>
<protein>
    <submittedName>
        <fullName evidence="3">Uncharacterized protein</fullName>
    </submittedName>
</protein>
<dbReference type="InterPro" id="IPR024083">
    <property type="entry name" value="Fumarase/histidase_N"/>
</dbReference>
<reference evidence="3 4" key="1">
    <citation type="submission" date="2017-02" db="EMBL/GenBank/DDBJ databases">
        <title>Prevalence of linear plasmids in Cutibacterium acnes isolates obtained from cancerous prostatic tissue.</title>
        <authorList>
            <person name="Davidsson S."/>
            <person name="Bruggemann H."/>
        </authorList>
    </citation>
    <scope>NUCLEOTIDE SEQUENCE [LARGE SCALE GENOMIC DNA]</scope>
    <source>
        <strain evidence="3 4">11-78</strain>
    </source>
</reference>
<dbReference type="InterPro" id="IPR008948">
    <property type="entry name" value="L-Aspartase-like"/>
</dbReference>
<comment type="caution">
    <text evidence="3">The sequence shown here is derived from an EMBL/GenBank/DDBJ whole genome shotgun (WGS) entry which is preliminary data.</text>
</comment>
<sequence length="85" mass="8940">MAFGSFDNQITHRGYVTKQMDQIWSERSTVQSWFDVEAALARAQSAIGMIPAGTGAQITGQAKATDTVSMTTSASGSTTEPPPSA</sequence>
<dbReference type="AlphaFoldDB" id="A0A8B2VMK3"/>